<keyword evidence="4" id="KW-1185">Reference proteome</keyword>
<dbReference type="EMBL" id="FPIZ01000013">
    <property type="protein sequence ID" value="SFW73677.1"/>
    <property type="molecule type" value="Genomic_DNA"/>
</dbReference>
<dbReference type="Proteomes" id="UP000183788">
    <property type="component" value="Unassembled WGS sequence"/>
</dbReference>
<dbReference type="Gene3D" id="1.25.40.10">
    <property type="entry name" value="Tetratricopeptide repeat domain"/>
    <property type="match status" value="1"/>
</dbReference>
<accession>A0A1K1RPB3</accession>
<evidence type="ECO:0000313" key="4">
    <source>
        <dbReference type="Proteomes" id="UP001326715"/>
    </source>
</evidence>
<proteinExistence type="predicted"/>
<dbReference type="EMBL" id="CP140154">
    <property type="protein sequence ID" value="WQG91837.1"/>
    <property type="molecule type" value="Genomic_DNA"/>
</dbReference>
<name>A0A1K1RPB3_9BACT</name>
<evidence type="ECO:0000313" key="1">
    <source>
        <dbReference type="EMBL" id="SFW73677.1"/>
    </source>
</evidence>
<dbReference type="SUPFAM" id="SSF48452">
    <property type="entry name" value="TPR-like"/>
    <property type="match status" value="1"/>
</dbReference>
<evidence type="ECO:0008006" key="5">
    <source>
        <dbReference type="Google" id="ProtNLM"/>
    </source>
</evidence>
<reference evidence="2 4" key="2">
    <citation type="submission" date="2023-11" db="EMBL/GenBank/DDBJ databases">
        <title>MicrobeMod: A computational toolkit for identifying prokaryotic methylation and restriction-modification with nanopore sequencing.</title>
        <authorList>
            <person name="Crits-Christoph A."/>
            <person name="Kang S.C."/>
            <person name="Lee H."/>
            <person name="Ostrov N."/>
        </authorList>
    </citation>
    <scope>NUCLEOTIDE SEQUENCE [LARGE SCALE GENOMIC DNA]</scope>
    <source>
        <strain evidence="2 4">ATCC 23090</strain>
    </source>
</reference>
<gene>
    <name evidence="1" type="ORF">SAMN05661012_04038</name>
    <name evidence="2" type="ORF">SR876_10005</name>
</gene>
<organism evidence="1 3">
    <name type="scientific">Chitinophaga sancti</name>
    <dbReference type="NCBI Taxonomy" id="1004"/>
    <lineage>
        <taxon>Bacteria</taxon>
        <taxon>Pseudomonadati</taxon>
        <taxon>Bacteroidota</taxon>
        <taxon>Chitinophagia</taxon>
        <taxon>Chitinophagales</taxon>
        <taxon>Chitinophagaceae</taxon>
        <taxon>Chitinophaga</taxon>
    </lineage>
</organism>
<dbReference type="OrthoDB" id="677039at2"/>
<reference evidence="1 3" key="1">
    <citation type="submission" date="2016-11" db="EMBL/GenBank/DDBJ databases">
        <authorList>
            <person name="Jaros S."/>
            <person name="Januszkiewicz K."/>
            <person name="Wedrychowicz H."/>
        </authorList>
    </citation>
    <scope>NUCLEOTIDE SEQUENCE [LARGE SCALE GENOMIC DNA]</scope>
    <source>
        <strain evidence="1 3">DSM 784</strain>
    </source>
</reference>
<dbReference type="Proteomes" id="UP001326715">
    <property type="component" value="Chromosome"/>
</dbReference>
<evidence type="ECO:0000313" key="2">
    <source>
        <dbReference type="EMBL" id="WQG91837.1"/>
    </source>
</evidence>
<dbReference type="RefSeq" id="WP_072363035.1">
    <property type="nucleotide sequence ID" value="NZ_CBHWAX010000009.1"/>
</dbReference>
<evidence type="ECO:0000313" key="3">
    <source>
        <dbReference type="Proteomes" id="UP000183788"/>
    </source>
</evidence>
<dbReference type="InterPro" id="IPR011990">
    <property type="entry name" value="TPR-like_helical_dom_sf"/>
</dbReference>
<dbReference type="AlphaFoldDB" id="A0A1K1RPB3"/>
<protein>
    <recommendedName>
        <fullName evidence="5">Tetratricopeptide repeat-containing protein</fullName>
    </recommendedName>
</protein>
<sequence>MELNLEYNQAIRLLDAGREEEALLLLEKVLLTSIQNNDQVHVVRASVVLGEYFFNIGDGDAAGRHLERAIEAILTDDEAEELDFELNQARELLNNL</sequence>